<dbReference type="OMA" id="LIHIEHN"/>
<sequence length="229" mass="26585">MSGEQLEKPLGDAENITRGVKGESARPLCDLSPRILSEHNYTILLPEPLPSKLNLRKLVCSIHARTSPKESKMLPRSELSVLVRNADVLLRRLRRLLGSRRRFIDFKPMDPLQETIAQELAKRLGCQTRFYNDWNDSRYLVAYRPGVEPNALEVRVRQMCQEDRGLEIFMEEVESNQLQPISLSDKKLLWHRPIIVFEQRQMPANSTQSSLALGRKIFEKLKPEFRPIR</sequence>
<gene>
    <name evidence="2" type="primary">LOC108080864</name>
</gene>
<proteinExistence type="predicted"/>
<protein>
    <submittedName>
        <fullName evidence="2">Uncharacterized protein isoform X1</fullName>
    </submittedName>
</protein>
<keyword evidence="1" id="KW-1185">Reference proteome</keyword>
<accession>A0A6P4IQN5</accession>
<dbReference type="RefSeq" id="XP_017031257.1">
    <property type="nucleotide sequence ID" value="XM_017175768.3"/>
</dbReference>
<name>A0A6P4IQN5_DROKI</name>
<dbReference type="Proteomes" id="UP001652661">
    <property type="component" value="Chromosome 2L"/>
</dbReference>
<evidence type="ECO:0000313" key="2">
    <source>
        <dbReference type="RefSeq" id="XP_017031257.1"/>
    </source>
</evidence>
<dbReference type="AlphaFoldDB" id="A0A6P4IQN5"/>
<organism evidence="1 2">
    <name type="scientific">Drosophila kikkawai</name>
    <name type="common">Fruit fly</name>
    <dbReference type="NCBI Taxonomy" id="30033"/>
    <lineage>
        <taxon>Eukaryota</taxon>
        <taxon>Metazoa</taxon>
        <taxon>Ecdysozoa</taxon>
        <taxon>Arthropoda</taxon>
        <taxon>Hexapoda</taxon>
        <taxon>Insecta</taxon>
        <taxon>Pterygota</taxon>
        <taxon>Neoptera</taxon>
        <taxon>Endopterygota</taxon>
        <taxon>Diptera</taxon>
        <taxon>Brachycera</taxon>
        <taxon>Muscomorpha</taxon>
        <taxon>Ephydroidea</taxon>
        <taxon>Drosophilidae</taxon>
        <taxon>Drosophila</taxon>
        <taxon>Sophophora</taxon>
    </lineage>
</organism>
<dbReference type="GeneID" id="108080864"/>
<dbReference type="OrthoDB" id="7868960at2759"/>
<reference evidence="1" key="1">
    <citation type="submission" date="2025-05" db="UniProtKB">
        <authorList>
            <consortium name="RefSeq"/>
        </authorList>
    </citation>
    <scope>NUCLEOTIDE SEQUENCE [LARGE SCALE GENOMIC DNA]</scope>
    <source>
        <strain evidence="1">14028-0561.14</strain>
    </source>
</reference>
<reference evidence="2" key="2">
    <citation type="submission" date="2025-08" db="UniProtKB">
        <authorList>
            <consortium name="RefSeq"/>
        </authorList>
    </citation>
    <scope>IDENTIFICATION</scope>
    <source>
        <strain evidence="2">14028-0561.14</strain>
        <tissue evidence="2">Whole fly</tissue>
    </source>
</reference>
<evidence type="ECO:0000313" key="1">
    <source>
        <dbReference type="Proteomes" id="UP001652661"/>
    </source>
</evidence>